<organism evidence="9 10">
    <name type="scientific">Amanita thiersii Skay4041</name>
    <dbReference type="NCBI Taxonomy" id="703135"/>
    <lineage>
        <taxon>Eukaryota</taxon>
        <taxon>Fungi</taxon>
        <taxon>Dikarya</taxon>
        <taxon>Basidiomycota</taxon>
        <taxon>Agaricomycotina</taxon>
        <taxon>Agaricomycetes</taxon>
        <taxon>Agaricomycetidae</taxon>
        <taxon>Agaricales</taxon>
        <taxon>Pluteineae</taxon>
        <taxon>Amanitaceae</taxon>
        <taxon>Amanita</taxon>
    </lineage>
</organism>
<dbReference type="OrthoDB" id="6604018at2759"/>
<sequence length="172" mass="19602">MSLFPPDRRDVPPMETYREKAVRKFKENPLVPLGALATVAALVVASVKMKRGESQKLNHWLRVRVAAQGFTVLAVCAGTYAYRKRERDAVAVNDIEKLPRNEADVETHRQQKLEKERREFEERLKDAEEAHRLETQDGSIASRKEMALSTGVNPGESNNSRKGWFSWLGLNK</sequence>
<reference evidence="9 10" key="1">
    <citation type="submission" date="2014-02" db="EMBL/GenBank/DDBJ databases">
        <title>Transposable element dynamics among asymbiotic and ectomycorrhizal Amanita fungi.</title>
        <authorList>
            <consortium name="DOE Joint Genome Institute"/>
            <person name="Hess J."/>
            <person name="Skrede I."/>
            <person name="Wolfe B."/>
            <person name="LaButti K."/>
            <person name="Ohm R.A."/>
            <person name="Grigoriev I.V."/>
            <person name="Pringle A."/>
        </authorList>
    </citation>
    <scope>NUCLEOTIDE SEQUENCE [LARGE SCALE GENOMIC DNA]</scope>
    <source>
        <strain evidence="9 10">SKay4041</strain>
    </source>
</reference>
<keyword evidence="6" id="KW-0175">Coiled coil</keyword>
<keyword evidence="3 7" id="KW-1133">Transmembrane helix</keyword>
<protein>
    <recommendedName>
        <fullName evidence="8">HIG1 domain-containing protein</fullName>
    </recommendedName>
</protein>
<comment type="subcellular location">
    <subcellularLocation>
        <location evidence="1">Mitochondrion membrane</location>
    </subcellularLocation>
</comment>
<dbReference type="PROSITE" id="PS51503">
    <property type="entry name" value="HIG1"/>
    <property type="match status" value="1"/>
</dbReference>
<evidence type="ECO:0000313" key="10">
    <source>
        <dbReference type="Proteomes" id="UP000242287"/>
    </source>
</evidence>
<feature type="coiled-coil region" evidence="6">
    <location>
        <begin position="103"/>
        <end position="137"/>
    </location>
</feature>
<dbReference type="Proteomes" id="UP000242287">
    <property type="component" value="Unassembled WGS sequence"/>
</dbReference>
<dbReference type="Pfam" id="PF04588">
    <property type="entry name" value="HIG_1_N"/>
    <property type="match status" value="1"/>
</dbReference>
<dbReference type="STRING" id="703135.A0A2A9NVP9"/>
<dbReference type="PANTHER" id="PTHR12297">
    <property type="entry name" value="HYPOXIA-INDUCBILE GENE 1 HIG1 -RELATED"/>
    <property type="match status" value="1"/>
</dbReference>
<evidence type="ECO:0000256" key="6">
    <source>
        <dbReference type="SAM" id="Coils"/>
    </source>
</evidence>
<gene>
    <name evidence="9" type="ORF">AMATHDRAFT_54504</name>
</gene>
<keyword evidence="5 7" id="KW-0472">Membrane</keyword>
<evidence type="ECO:0000313" key="9">
    <source>
        <dbReference type="EMBL" id="PFH53454.1"/>
    </source>
</evidence>
<evidence type="ECO:0000256" key="5">
    <source>
        <dbReference type="ARBA" id="ARBA00023136"/>
    </source>
</evidence>
<keyword evidence="4" id="KW-0496">Mitochondrion</keyword>
<dbReference type="InterPro" id="IPR007667">
    <property type="entry name" value="Hypoxia_induced_domain"/>
</dbReference>
<keyword evidence="2 7" id="KW-0812">Transmembrane</keyword>
<evidence type="ECO:0000259" key="8">
    <source>
        <dbReference type="PROSITE" id="PS51503"/>
    </source>
</evidence>
<keyword evidence="10" id="KW-1185">Reference proteome</keyword>
<evidence type="ECO:0000256" key="2">
    <source>
        <dbReference type="ARBA" id="ARBA00022692"/>
    </source>
</evidence>
<dbReference type="GO" id="GO:0031966">
    <property type="term" value="C:mitochondrial membrane"/>
    <property type="evidence" value="ECO:0007669"/>
    <property type="project" value="UniProtKB-SubCell"/>
</dbReference>
<evidence type="ECO:0000256" key="7">
    <source>
        <dbReference type="SAM" id="Phobius"/>
    </source>
</evidence>
<dbReference type="PANTHER" id="PTHR12297:SF3">
    <property type="entry name" value="HIG1 DOMAIN FAMILY MEMBER 1A"/>
    <property type="match status" value="1"/>
</dbReference>
<evidence type="ECO:0000256" key="4">
    <source>
        <dbReference type="ARBA" id="ARBA00023128"/>
    </source>
</evidence>
<dbReference type="EMBL" id="KZ301973">
    <property type="protein sequence ID" value="PFH53454.1"/>
    <property type="molecule type" value="Genomic_DNA"/>
</dbReference>
<feature type="domain" description="HIG1" evidence="8">
    <location>
        <begin position="1"/>
        <end position="93"/>
    </location>
</feature>
<evidence type="ECO:0000256" key="3">
    <source>
        <dbReference type="ARBA" id="ARBA00022989"/>
    </source>
</evidence>
<feature type="transmembrane region" description="Helical" evidence="7">
    <location>
        <begin position="30"/>
        <end position="49"/>
    </location>
</feature>
<dbReference type="Gene3D" id="6.10.140.1320">
    <property type="match status" value="1"/>
</dbReference>
<dbReference type="AlphaFoldDB" id="A0A2A9NVP9"/>
<dbReference type="GO" id="GO:0097250">
    <property type="term" value="P:mitochondrial respirasome assembly"/>
    <property type="evidence" value="ECO:0007669"/>
    <property type="project" value="TreeGrafter"/>
</dbReference>
<dbReference type="InterPro" id="IPR050355">
    <property type="entry name" value="RCF1"/>
</dbReference>
<accession>A0A2A9NVP9</accession>
<name>A0A2A9NVP9_9AGAR</name>
<proteinExistence type="predicted"/>
<feature type="transmembrane region" description="Helical" evidence="7">
    <location>
        <begin position="61"/>
        <end position="82"/>
    </location>
</feature>
<evidence type="ECO:0000256" key="1">
    <source>
        <dbReference type="ARBA" id="ARBA00004325"/>
    </source>
</evidence>